<dbReference type="Gene3D" id="3.40.630.30">
    <property type="match status" value="1"/>
</dbReference>
<dbReference type="EMBL" id="CP013661">
    <property type="protein sequence ID" value="ALS79432.1"/>
    <property type="molecule type" value="Genomic_DNA"/>
</dbReference>
<dbReference type="InterPro" id="IPR050769">
    <property type="entry name" value="NAT_camello-type"/>
</dbReference>
<evidence type="ECO:0000259" key="2">
    <source>
        <dbReference type="PROSITE" id="PS51186"/>
    </source>
</evidence>
<dbReference type="Pfam" id="PF00583">
    <property type="entry name" value="Acetyltransf_1"/>
    <property type="match status" value="1"/>
</dbReference>
<gene>
    <name evidence="3" type="ORF">AUO94_12705</name>
</gene>
<dbReference type="Proteomes" id="UP000065533">
    <property type="component" value="Chromosome"/>
</dbReference>
<organism evidence="3 4">
    <name type="scientific">Planococcus kocurii</name>
    <dbReference type="NCBI Taxonomy" id="1374"/>
    <lineage>
        <taxon>Bacteria</taxon>
        <taxon>Bacillati</taxon>
        <taxon>Bacillota</taxon>
        <taxon>Bacilli</taxon>
        <taxon>Bacillales</taxon>
        <taxon>Caryophanaceae</taxon>
        <taxon>Planococcus</taxon>
    </lineage>
</organism>
<sequence>MLIREAKKNEFLLLKKQRLASYKIYKEKLSSKQWAMLETHLSSDINHQPGVEVFVAEMDGQIVGSVALFPADSKSYAGTSQAIECPEIRMLAVNPDFRSHGIGKLLVEHCIDISKIRKQKFIGLYTGCFMKHAIKLYEKMGFERISSLDFSPLDDGVFVKAFRFYL</sequence>
<dbReference type="RefSeq" id="WP_058386079.1">
    <property type="nucleotide sequence ID" value="NZ_CP013661.2"/>
</dbReference>
<evidence type="ECO:0000313" key="4">
    <source>
        <dbReference type="Proteomes" id="UP000065533"/>
    </source>
</evidence>
<dbReference type="SUPFAM" id="SSF55729">
    <property type="entry name" value="Acyl-CoA N-acyltransferases (Nat)"/>
    <property type="match status" value="1"/>
</dbReference>
<evidence type="ECO:0000256" key="1">
    <source>
        <dbReference type="ARBA" id="ARBA00022679"/>
    </source>
</evidence>
<keyword evidence="1" id="KW-0808">Transferase</keyword>
<protein>
    <submittedName>
        <fullName evidence="3">Acetyltransferase</fullName>
    </submittedName>
</protein>
<dbReference type="InterPro" id="IPR000182">
    <property type="entry name" value="GNAT_dom"/>
</dbReference>
<reference evidence="3" key="1">
    <citation type="submission" date="2016-01" db="EMBL/GenBank/DDBJ databases">
        <title>Complete genome of Planococcus kocurri type strain.</title>
        <authorList>
            <person name="See-Too W.S."/>
        </authorList>
    </citation>
    <scope>NUCLEOTIDE SEQUENCE [LARGE SCALE GENOMIC DNA]</scope>
    <source>
        <strain evidence="3">ATCC 43650</strain>
    </source>
</reference>
<accession>A0ABM5WYK8</accession>
<dbReference type="PANTHER" id="PTHR13947">
    <property type="entry name" value="GNAT FAMILY N-ACETYLTRANSFERASE"/>
    <property type="match status" value="1"/>
</dbReference>
<dbReference type="PANTHER" id="PTHR13947:SF37">
    <property type="entry name" value="LD18367P"/>
    <property type="match status" value="1"/>
</dbReference>
<name>A0ABM5WYK8_9BACL</name>
<evidence type="ECO:0000313" key="3">
    <source>
        <dbReference type="EMBL" id="ALS79432.1"/>
    </source>
</evidence>
<dbReference type="CDD" id="cd04301">
    <property type="entry name" value="NAT_SF"/>
    <property type="match status" value="1"/>
</dbReference>
<proteinExistence type="predicted"/>
<dbReference type="PROSITE" id="PS51186">
    <property type="entry name" value="GNAT"/>
    <property type="match status" value="1"/>
</dbReference>
<keyword evidence="4" id="KW-1185">Reference proteome</keyword>
<feature type="domain" description="N-acetyltransferase" evidence="2">
    <location>
        <begin position="1"/>
        <end position="166"/>
    </location>
</feature>
<dbReference type="InterPro" id="IPR016181">
    <property type="entry name" value="Acyl_CoA_acyltransferase"/>
</dbReference>